<dbReference type="STRING" id="1208919.CDSE_0557"/>
<gene>
    <name evidence="2" type="ORF">CDSE_0557</name>
</gene>
<dbReference type="PANTHER" id="PTHR42924:SF3">
    <property type="entry name" value="POLYMERASE_HISTIDINOL PHOSPHATASE N-TERMINAL DOMAIN-CONTAINING PROTEIN"/>
    <property type="match status" value="1"/>
</dbReference>
<dbReference type="Pfam" id="PF02811">
    <property type="entry name" value="PHP"/>
    <property type="match status" value="1"/>
</dbReference>
<dbReference type="InterPro" id="IPR052018">
    <property type="entry name" value="PHP_domain"/>
</dbReference>
<proteinExistence type="predicted"/>
<dbReference type="KEGG" id="kde:CDSE_0557"/>
<dbReference type="AlphaFoldDB" id="M1LU93"/>
<protein>
    <submittedName>
        <fullName evidence="2">Putative PHP family metal-dependent phosphoesterase</fullName>
    </submittedName>
</protein>
<dbReference type="EMBL" id="CP003803">
    <property type="protein sequence ID" value="AGF46864.1"/>
    <property type="molecule type" value="Genomic_DNA"/>
</dbReference>
<dbReference type="SMART" id="SM00481">
    <property type="entry name" value="POLIIIAc"/>
    <property type="match status" value="1"/>
</dbReference>
<sequence length="279" mass="32256">MSYSNILIDLHCHSNISDGLLSPEELAHEVFERRIKIWSLTDHDTTEGLLRAESESKNLNLFFINGVEISSTWNDKVIHILGLNIDYKNTLLLNLLEKNRNLREERAFLISKYLDSLGFVGSVDFILSHLKVCNFIGRMNFARFLVFKGYCKNIKQAFSKYLSDKKVGNINTKYPSIDQVIFSIKSSGGKAFIAHPFKYMFTNNDLYTLMNQFSKLGGDGIEFPLMANKHNYKLTMDLITRYNFLISYGSDFHSHKDDLMTLEKYSSIPNNLKKAWWDS</sequence>
<dbReference type="GO" id="GO:0004534">
    <property type="term" value="F:5'-3' RNA exonuclease activity"/>
    <property type="evidence" value="ECO:0007669"/>
    <property type="project" value="TreeGrafter"/>
</dbReference>
<accession>M1LU93</accession>
<dbReference type="SUPFAM" id="SSF89550">
    <property type="entry name" value="PHP domain-like"/>
    <property type="match status" value="1"/>
</dbReference>
<dbReference type="PATRIC" id="fig|1208919.3.peg.302"/>
<dbReference type="CDD" id="cd07438">
    <property type="entry name" value="PHP_HisPPase_AMP"/>
    <property type="match status" value="1"/>
</dbReference>
<dbReference type="Gene3D" id="3.20.20.140">
    <property type="entry name" value="Metal-dependent hydrolases"/>
    <property type="match status" value="1"/>
</dbReference>
<organism evidence="2 3">
    <name type="scientific">Candidatus Kinetoplastidibacterium desouzai TCC079E</name>
    <dbReference type="NCBI Taxonomy" id="1208919"/>
    <lineage>
        <taxon>Bacteria</taxon>
        <taxon>Pseudomonadati</taxon>
        <taxon>Pseudomonadota</taxon>
        <taxon>Betaproteobacteria</taxon>
        <taxon>Candidatus Kinetoplastidibacterium</taxon>
    </lineage>
</organism>
<dbReference type="HOGENOM" id="CLU_067347_0_0_4"/>
<dbReference type="GO" id="GO:0035312">
    <property type="term" value="F:5'-3' DNA exonuclease activity"/>
    <property type="evidence" value="ECO:0007669"/>
    <property type="project" value="TreeGrafter"/>
</dbReference>
<dbReference type="PANTHER" id="PTHR42924">
    <property type="entry name" value="EXONUCLEASE"/>
    <property type="match status" value="1"/>
</dbReference>
<evidence type="ECO:0000259" key="1">
    <source>
        <dbReference type="SMART" id="SM00481"/>
    </source>
</evidence>
<evidence type="ECO:0000313" key="3">
    <source>
        <dbReference type="Proteomes" id="UP000011547"/>
    </source>
</evidence>
<dbReference type="Proteomes" id="UP000011547">
    <property type="component" value="Chromosome"/>
</dbReference>
<dbReference type="Gene3D" id="1.10.150.650">
    <property type="match status" value="1"/>
</dbReference>
<dbReference type="eggNOG" id="COG0613">
    <property type="taxonomic scope" value="Bacteria"/>
</dbReference>
<reference evidence="2 3" key="1">
    <citation type="journal article" date="2013" name="Genome Biol. Evol.">
        <title>Genome evolution and phylogenomic analysis of candidatus kinetoplastibacterium, the betaproteobacterial endosymbionts of strigomonas and angomonas.</title>
        <authorList>
            <person name="Alves J.M."/>
            <person name="Serrano M.G."/>
            <person name="Maia da Silva F."/>
            <person name="Voegtly L.J."/>
            <person name="Matveyev A.V."/>
            <person name="Teixeira M.M."/>
            <person name="Camargo E.P."/>
            <person name="Buck G.A."/>
        </authorList>
    </citation>
    <scope>NUCLEOTIDE SEQUENCE [LARGE SCALE GENOMIC DNA]</scope>
    <source>
        <strain evidence="2 3">TCC079E</strain>
    </source>
</reference>
<dbReference type="RefSeq" id="WP_015396275.1">
    <property type="nucleotide sequence ID" value="NC_020294.1"/>
</dbReference>
<feature type="domain" description="Polymerase/histidinol phosphatase N-terminal" evidence="1">
    <location>
        <begin position="8"/>
        <end position="73"/>
    </location>
</feature>
<keyword evidence="3" id="KW-1185">Reference proteome</keyword>
<dbReference type="InterPro" id="IPR016195">
    <property type="entry name" value="Pol/histidinol_Pase-like"/>
</dbReference>
<dbReference type="InterPro" id="IPR003141">
    <property type="entry name" value="Pol/His_phosphatase_N"/>
</dbReference>
<evidence type="ECO:0000313" key="2">
    <source>
        <dbReference type="EMBL" id="AGF46864.1"/>
    </source>
</evidence>
<name>M1LU93_9PROT</name>
<dbReference type="InterPro" id="IPR004013">
    <property type="entry name" value="PHP_dom"/>
</dbReference>
<dbReference type="OrthoDB" id="9804333at2"/>